<protein>
    <submittedName>
        <fullName evidence="3">Crotonase/enoyl-CoA hydratase family protein</fullName>
    </submittedName>
</protein>
<dbReference type="CDD" id="cd06558">
    <property type="entry name" value="crotonase-like"/>
    <property type="match status" value="1"/>
</dbReference>
<dbReference type="PANTHER" id="PTHR11941:SF54">
    <property type="entry name" value="ENOYL-COA HYDRATASE, MITOCHONDRIAL"/>
    <property type="match status" value="1"/>
</dbReference>
<dbReference type="Gene3D" id="6.20.390.30">
    <property type="match status" value="1"/>
</dbReference>
<dbReference type="InterPro" id="IPR018376">
    <property type="entry name" value="Enoyl-CoA_hyd/isom_CS"/>
</dbReference>
<proteinExistence type="inferred from homology"/>
<comment type="similarity">
    <text evidence="1 2">Belongs to the enoyl-CoA hydratase/isomerase family.</text>
</comment>
<dbReference type="PROSITE" id="PS00166">
    <property type="entry name" value="ENOYL_COA_HYDRATASE"/>
    <property type="match status" value="1"/>
</dbReference>
<dbReference type="SUPFAM" id="SSF52096">
    <property type="entry name" value="ClpP/crotonase"/>
    <property type="match status" value="1"/>
</dbReference>
<evidence type="ECO:0000313" key="4">
    <source>
        <dbReference type="Proteomes" id="UP001597118"/>
    </source>
</evidence>
<evidence type="ECO:0000256" key="1">
    <source>
        <dbReference type="ARBA" id="ARBA00005254"/>
    </source>
</evidence>
<dbReference type="PANTHER" id="PTHR11941">
    <property type="entry name" value="ENOYL-COA HYDRATASE-RELATED"/>
    <property type="match status" value="1"/>
</dbReference>
<sequence>MNTAVDFSFSNTVPFEQVRVHYEPEFGITWLFMQPSPRPCFNHICMNELLMNQTCIEALHTDPLRRPAQPTNYLVLASDVEGVFNLGGDLETFKKMIEKQERKGLQEYAYLCIENLWTFYNLQTITSISLLQGKALGGGFEAALSAHVLIAERGGVAGFPEVMFNLFPGMGAISFLSRRIGLSAAEKMVRSGKLYTTEELYEMGIVDVLAEEGQGEQALRDWVRKTHKSLNSFQTIQKAKQRVSPLTKQELLDITEIWVDAALCLTDRNLHIMERLVLAQDKKMAS</sequence>
<name>A0ABW4ICQ7_9SPHI</name>
<gene>
    <name evidence="3" type="ORF">ACFSAH_07775</name>
</gene>
<evidence type="ECO:0000313" key="3">
    <source>
        <dbReference type="EMBL" id="MFD1629769.1"/>
    </source>
</evidence>
<keyword evidence="4" id="KW-1185">Reference proteome</keyword>
<dbReference type="NCBIfam" id="NF006452">
    <property type="entry name" value="PRK08788.1"/>
    <property type="match status" value="1"/>
</dbReference>
<evidence type="ECO:0000256" key="2">
    <source>
        <dbReference type="RuleBase" id="RU003707"/>
    </source>
</evidence>
<dbReference type="Gene3D" id="3.90.226.10">
    <property type="entry name" value="2-enoyl-CoA Hydratase, Chain A, domain 1"/>
    <property type="match status" value="1"/>
</dbReference>
<dbReference type="Pfam" id="PF00378">
    <property type="entry name" value="ECH_1"/>
    <property type="match status" value="1"/>
</dbReference>
<dbReference type="InterPro" id="IPR029045">
    <property type="entry name" value="ClpP/crotonase-like_dom_sf"/>
</dbReference>
<dbReference type="InterPro" id="IPR001753">
    <property type="entry name" value="Enoyl-CoA_hydra/iso"/>
</dbReference>
<organism evidence="3 4">
    <name type="scientific">Pseudopedobacter beijingensis</name>
    <dbReference type="NCBI Taxonomy" id="1207056"/>
    <lineage>
        <taxon>Bacteria</taxon>
        <taxon>Pseudomonadati</taxon>
        <taxon>Bacteroidota</taxon>
        <taxon>Sphingobacteriia</taxon>
        <taxon>Sphingobacteriales</taxon>
        <taxon>Sphingobacteriaceae</taxon>
        <taxon>Pseudopedobacter</taxon>
    </lineage>
</organism>
<comment type="caution">
    <text evidence="3">The sequence shown here is derived from an EMBL/GenBank/DDBJ whole genome shotgun (WGS) entry which is preliminary data.</text>
</comment>
<reference evidence="4" key="1">
    <citation type="journal article" date="2019" name="Int. J. Syst. Evol. Microbiol.">
        <title>The Global Catalogue of Microorganisms (GCM) 10K type strain sequencing project: providing services to taxonomists for standard genome sequencing and annotation.</title>
        <authorList>
            <consortium name="The Broad Institute Genomics Platform"/>
            <consortium name="The Broad Institute Genome Sequencing Center for Infectious Disease"/>
            <person name="Wu L."/>
            <person name="Ma J."/>
        </authorList>
    </citation>
    <scope>NUCLEOTIDE SEQUENCE [LARGE SCALE GENOMIC DNA]</scope>
    <source>
        <strain evidence="4">CCUG 53762</strain>
    </source>
</reference>
<dbReference type="RefSeq" id="WP_379662150.1">
    <property type="nucleotide sequence ID" value="NZ_JBHUDG010000009.1"/>
</dbReference>
<accession>A0ABW4ICQ7</accession>
<dbReference type="EMBL" id="JBHUDG010000009">
    <property type="protein sequence ID" value="MFD1629769.1"/>
    <property type="molecule type" value="Genomic_DNA"/>
</dbReference>
<dbReference type="Proteomes" id="UP001597118">
    <property type="component" value="Unassembled WGS sequence"/>
</dbReference>